<dbReference type="EMBL" id="JPOX01000009">
    <property type="protein sequence ID" value="KFX49573.1"/>
    <property type="molecule type" value="Genomic_DNA"/>
</dbReference>
<keyword evidence="1 4" id="KW-0689">Ribosomal protein</keyword>
<dbReference type="PANTHER" id="PTHR10768:SF0">
    <property type="entry name" value="RIBOSOMAL PROTEIN L37"/>
    <property type="match status" value="1"/>
</dbReference>
<proteinExistence type="predicted"/>
<organism evidence="4">
    <name type="scientific">Talaromyces marneffei PM1</name>
    <dbReference type="NCBI Taxonomy" id="1077442"/>
    <lineage>
        <taxon>Eukaryota</taxon>
        <taxon>Fungi</taxon>
        <taxon>Dikarya</taxon>
        <taxon>Ascomycota</taxon>
        <taxon>Pezizomycotina</taxon>
        <taxon>Eurotiomycetes</taxon>
        <taxon>Eurotiomycetidae</taxon>
        <taxon>Eurotiales</taxon>
        <taxon>Trichocomaceae</taxon>
        <taxon>Talaromyces</taxon>
        <taxon>Talaromyces sect. Talaromyces</taxon>
    </lineage>
</organism>
<dbReference type="GO" id="GO:0003735">
    <property type="term" value="F:structural constituent of ribosome"/>
    <property type="evidence" value="ECO:0007669"/>
    <property type="project" value="InterPro"/>
</dbReference>
<sequence length="586" mass="61385">MRFSAVLSFTLGLGAVVAAHGDDDSDACLPDWEVCSKVQPVVDVLLGISDVKHICQQLDPDAVGPVTVTITDSPQASTTTTVFQTVTNPVEVTSLVTKTITQSSQAIVTRRFSSSAVQSVRVTVPATALQTIPITSTQLITQTVTATLTNTATITTTKTATDLETATVTVTASAVTKVMPQRKAARDASGLLASYPADELRDACWCLETATVSETVTLPTVTKTSTVTLATAVAMTSTITETADATAQVTGTATVDVTSVVTEVSVITTTATTTVQVTAVVTLDQEVDVTATATATVTTEETASVTTTEVATVTATVTPTATCGVNLIQNPNFDSLTLPPWTVTKTGAASQLYNSNCGISPYCLLDYSTGAGSVTLAQTVDTVAGVTYAVSFKYHVWSAPITGTSLTCSVNNSAGTSWSPSLSVSTSTWASFSGSFVASGSQTIFTCVGAATSSLCRTSRLLRRLNDDDIDKHPFSGIQRRVPPALVSVTTRRTRSADDAESVLSTSRRAPVPTAATLLLRPESVRPEPTIASKSFLDLYNWSEKAKRRKTTGSGRMRYLKTVDRRFQNGFQTGTPKGARGPTTAA</sequence>
<dbReference type="HOGENOM" id="CLU_033182_0_0_1"/>
<feature type="signal peptide" evidence="3">
    <location>
        <begin position="1"/>
        <end position="21"/>
    </location>
</feature>
<dbReference type="Gene3D" id="2.20.25.30">
    <property type="match status" value="1"/>
</dbReference>
<evidence type="ECO:0000256" key="2">
    <source>
        <dbReference type="ARBA" id="ARBA00023274"/>
    </source>
</evidence>
<dbReference type="GO" id="GO:0022625">
    <property type="term" value="C:cytosolic large ribosomal subunit"/>
    <property type="evidence" value="ECO:0007669"/>
    <property type="project" value="TreeGrafter"/>
</dbReference>
<comment type="caution">
    <text evidence="4">The sequence shown here is derived from an EMBL/GenBank/DDBJ whole genome shotgun (WGS) entry which is preliminary data.</text>
</comment>
<protein>
    <submittedName>
        <fullName evidence="4">60S ribosomal protein L37</fullName>
    </submittedName>
</protein>
<gene>
    <name evidence="4" type="ORF">GQ26_0091860</name>
</gene>
<dbReference type="InterPro" id="IPR011331">
    <property type="entry name" value="Ribosomal_eL37/eL43"/>
</dbReference>
<reference evidence="4" key="1">
    <citation type="journal article" date="2014" name="PLoS Genet.">
        <title>Signature Gene Expression Reveals Novel Clues to the Molecular Mechanisms of Dimorphic Transition in Penicillium marneffei.</title>
        <authorList>
            <person name="Yang E."/>
            <person name="Wang G."/>
            <person name="Cai J."/>
            <person name="Woo P.C."/>
            <person name="Lau S.K."/>
            <person name="Yuen K.-Y."/>
            <person name="Chow W.-N."/>
            <person name="Lin X."/>
        </authorList>
    </citation>
    <scope>NUCLEOTIDE SEQUENCE [LARGE SCALE GENOMIC DNA]</scope>
    <source>
        <strain evidence="4">PM1</strain>
    </source>
</reference>
<evidence type="ECO:0000256" key="1">
    <source>
        <dbReference type="ARBA" id="ARBA00022980"/>
    </source>
</evidence>
<dbReference type="Gene3D" id="2.60.120.260">
    <property type="entry name" value="Galactose-binding domain-like"/>
    <property type="match status" value="1"/>
</dbReference>
<name>A0A093XWE9_TALMA</name>
<dbReference type="AlphaFoldDB" id="A0A093XWE9"/>
<evidence type="ECO:0000256" key="3">
    <source>
        <dbReference type="SAM" id="SignalP"/>
    </source>
</evidence>
<dbReference type="eggNOG" id="ENOG502S8V9">
    <property type="taxonomic scope" value="Eukaryota"/>
</dbReference>
<feature type="chain" id="PRO_5001890021" evidence="3">
    <location>
        <begin position="22"/>
        <end position="586"/>
    </location>
</feature>
<dbReference type="GO" id="GO:0006412">
    <property type="term" value="P:translation"/>
    <property type="evidence" value="ECO:0007669"/>
    <property type="project" value="InterPro"/>
</dbReference>
<evidence type="ECO:0000313" key="4">
    <source>
        <dbReference type="EMBL" id="KFX49573.1"/>
    </source>
</evidence>
<dbReference type="PANTHER" id="PTHR10768">
    <property type="entry name" value="60S RIBOSOMAL PROTEIN L37"/>
    <property type="match status" value="1"/>
</dbReference>
<accession>A0A093XWE9</accession>
<keyword evidence="2" id="KW-0687">Ribonucleoprotein</keyword>
<dbReference type="GO" id="GO:0003723">
    <property type="term" value="F:RNA binding"/>
    <property type="evidence" value="ECO:0007669"/>
    <property type="project" value="TreeGrafter"/>
</dbReference>
<keyword evidence="3" id="KW-0732">Signal</keyword>